<dbReference type="GO" id="GO:0010181">
    <property type="term" value="F:FMN binding"/>
    <property type="evidence" value="ECO:0007669"/>
    <property type="project" value="InterPro"/>
</dbReference>
<dbReference type="Proteomes" id="UP000501058">
    <property type="component" value="Chromosome"/>
</dbReference>
<evidence type="ECO:0000313" key="2">
    <source>
        <dbReference type="EMBL" id="QIK71450.1"/>
    </source>
</evidence>
<dbReference type="KEGG" id="prv:G7070_03015"/>
<protein>
    <submittedName>
        <fullName evidence="2">Flavin reductase</fullName>
    </submittedName>
</protein>
<organism evidence="2 3">
    <name type="scientific">Propioniciclava coleopterorum</name>
    <dbReference type="NCBI Taxonomy" id="2714937"/>
    <lineage>
        <taxon>Bacteria</taxon>
        <taxon>Bacillati</taxon>
        <taxon>Actinomycetota</taxon>
        <taxon>Actinomycetes</taxon>
        <taxon>Propionibacteriales</taxon>
        <taxon>Propionibacteriaceae</taxon>
        <taxon>Propioniciclava</taxon>
    </lineage>
</organism>
<dbReference type="Pfam" id="PF01613">
    <property type="entry name" value="Flavin_Reduct"/>
    <property type="match status" value="1"/>
</dbReference>
<dbReference type="EMBL" id="CP049865">
    <property type="protein sequence ID" value="QIK71450.1"/>
    <property type="molecule type" value="Genomic_DNA"/>
</dbReference>
<sequence>MSIHRTHPFATPAASRDAARRFRGRLVSPVTLWAAGEGRERRGLTVSSVLVALGEPARVVGLLDPDSELASGLGERGTVTILTRADQHLADVFAGLAPSPGGPFRAAPFEQDAWGPVLPGRSWVGIAWESARELGWSTEVVGVIKHVHLAEADALTHVRGATGASRAPSREAIPLTTS</sequence>
<proteinExistence type="predicted"/>
<dbReference type="GO" id="GO:0016646">
    <property type="term" value="F:oxidoreductase activity, acting on the CH-NH group of donors, NAD or NADP as acceptor"/>
    <property type="evidence" value="ECO:0007669"/>
    <property type="project" value="UniProtKB-ARBA"/>
</dbReference>
<gene>
    <name evidence="2" type="ORF">G7070_03015</name>
</gene>
<dbReference type="InterPro" id="IPR002563">
    <property type="entry name" value="Flavin_Rdtase-like_dom"/>
</dbReference>
<evidence type="ECO:0000259" key="1">
    <source>
        <dbReference type="Pfam" id="PF01613"/>
    </source>
</evidence>
<dbReference type="RefSeq" id="WP_166231873.1">
    <property type="nucleotide sequence ID" value="NZ_CP049865.1"/>
</dbReference>
<evidence type="ECO:0000313" key="3">
    <source>
        <dbReference type="Proteomes" id="UP000501058"/>
    </source>
</evidence>
<dbReference type="SUPFAM" id="SSF50475">
    <property type="entry name" value="FMN-binding split barrel"/>
    <property type="match status" value="1"/>
</dbReference>
<dbReference type="Gene3D" id="2.30.110.10">
    <property type="entry name" value="Electron Transport, Fmn-binding Protein, Chain A"/>
    <property type="match status" value="1"/>
</dbReference>
<dbReference type="InterPro" id="IPR012349">
    <property type="entry name" value="Split_barrel_FMN-bd"/>
</dbReference>
<keyword evidence="3" id="KW-1185">Reference proteome</keyword>
<dbReference type="AlphaFoldDB" id="A0A6G7Y3P7"/>
<accession>A0A6G7Y3P7</accession>
<feature type="domain" description="Flavin reductase like" evidence="1">
    <location>
        <begin position="24"/>
        <end position="160"/>
    </location>
</feature>
<reference evidence="2 3" key="1">
    <citation type="submission" date="2020-03" db="EMBL/GenBank/DDBJ databases">
        <title>Propioniciclava sp. nov., isolated from Hydrophilus acuminatus.</title>
        <authorList>
            <person name="Hyun D.-W."/>
            <person name="Bae J.-W."/>
        </authorList>
    </citation>
    <scope>NUCLEOTIDE SEQUENCE [LARGE SCALE GENOMIC DNA]</scope>
    <source>
        <strain evidence="2 3">HDW11</strain>
    </source>
</reference>
<name>A0A6G7Y3P7_9ACTN</name>